<gene>
    <name evidence="1" type="ORF">BG04_3988</name>
</gene>
<evidence type="ECO:0000313" key="2">
    <source>
        <dbReference type="Proteomes" id="UP000031829"/>
    </source>
</evidence>
<sequence>MNILEIKKTLYTLIQYEDSAITHTIPQVLELSYCKTSKIFQITTLTDQKTLNYNDYDIDNASEALYKILN</sequence>
<organism evidence="1 2">
    <name type="scientific">Priestia megaterium (strain ATCC 14581 / DSM 32 / CCUG 1817 / JCM 2506 / NBRC 15308 / NCIMB 9376 / NCTC 10342 / NRRL B-14308 / VKM B-512 / Ford 19)</name>
    <name type="common">Bacillus megaterium</name>
    <dbReference type="NCBI Taxonomy" id="1348623"/>
    <lineage>
        <taxon>Bacteria</taxon>
        <taxon>Bacillati</taxon>
        <taxon>Bacillota</taxon>
        <taxon>Bacilli</taxon>
        <taxon>Bacillales</taxon>
        <taxon>Bacillaceae</taxon>
        <taxon>Priestia</taxon>
    </lineage>
</organism>
<evidence type="ECO:0000313" key="1">
    <source>
        <dbReference type="EMBL" id="AJI20790.1"/>
    </source>
</evidence>
<proteinExistence type="predicted"/>
<dbReference type="RefSeq" id="WP_016766369.1">
    <property type="nucleotide sequence ID" value="NZ_CP009920.1"/>
</dbReference>
<accession>A0A0B6A767</accession>
<name>A0A0B6A767_PRIM2</name>
<dbReference type="Proteomes" id="UP000031829">
    <property type="component" value="Chromosome"/>
</dbReference>
<dbReference type="GeneID" id="93646261"/>
<dbReference type="HOGENOM" id="CLU_2598743_0_0_9"/>
<dbReference type="EMBL" id="CP009920">
    <property type="protein sequence ID" value="AJI20790.1"/>
    <property type="molecule type" value="Genomic_DNA"/>
</dbReference>
<reference evidence="1 2" key="1">
    <citation type="journal article" date="2015" name="Genome Announc.">
        <title>Complete genome sequences for 35 biothreat assay-relevant bacillus species.</title>
        <authorList>
            <person name="Johnson S.L."/>
            <person name="Daligault H.E."/>
            <person name="Davenport K.W."/>
            <person name="Jaissle J."/>
            <person name="Frey K.G."/>
            <person name="Ladner J.T."/>
            <person name="Broomall S.M."/>
            <person name="Bishop-Lilly K.A."/>
            <person name="Bruce D.C."/>
            <person name="Gibbons H.S."/>
            <person name="Coyne S.R."/>
            <person name="Lo C.C."/>
            <person name="Meincke L."/>
            <person name="Munk A.C."/>
            <person name="Koroleva G.I."/>
            <person name="Rosenzweig C.N."/>
            <person name="Palacios G.F."/>
            <person name="Redden C.L."/>
            <person name="Minogue T.D."/>
            <person name="Chain P.S."/>
        </authorList>
    </citation>
    <scope>NUCLEOTIDE SEQUENCE [LARGE SCALE GENOMIC DNA]</scope>
    <source>
        <strain evidence="2">ATCC 14581 / DSM 32 / JCM 2506 / NBRC 15308 / NCIMB 9376 / NCTC 10342 / NRRL B-14308 / VKM B-512</strain>
    </source>
</reference>
<dbReference type="KEGG" id="bmeg:BG04_3988"/>
<dbReference type="AlphaFoldDB" id="A0A0B6A767"/>
<protein>
    <submittedName>
        <fullName evidence="1">Uncharacterized protein</fullName>
    </submittedName>
</protein>